<dbReference type="EMBL" id="CP003098">
    <property type="protein sequence ID" value="AET32215.1"/>
    <property type="molecule type" value="Genomic_DNA"/>
</dbReference>
<dbReference type="Pfam" id="PF02630">
    <property type="entry name" value="SCO1-SenC"/>
    <property type="match status" value="1"/>
</dbReference>
<dbReference type="KEGG" id="pyr:P186_0769"/>
<gene>
    <name evidence="4" type="ORF">P186_0769</name>
</gene>
<dbReference type="InterPro" id="IPR036249">
    <property type="entry name" value="Thioredoxin-like_sf"/>
</dbReference>
<evidence type="ECO:0000256" key="3">
    <source>
        <dbReference type="PIRSR" id="PIRSR603782-2"/>
    </source>
</evidence>
<keyword evidence="2" id="KW-0186">Copper</keyword>
<evidence type="ECO:0000313" key="4">
    <source>
        <dbReference type="EMBL" id="AET32215.1"/>
    </source>
</evidence>
<sequence length="196" mass="21850">MAKREVLLKLPFFTLSLLLIFLYSQGFDPLAPPYTPFYSQDVKYMCTNFTIPHVSLADQNGSRVEFPPPGPYVVTFGYTTCPDVCPLVFLVLNKTQYLTGLPAYVVTVDPAGDTPERLRAYAAATGYRFVFLTGEQVEVLWRSFGVYVGRARYSGGYLIYHSVVFAFGEGDVVKAVAYGLADPDTLASLYRSCWAR</sequence>
<proteinExistence type="inferred from homology"/>
<dbReference type="PANTHER" id="PTHR12151:SF25">
    <property type="entry name" value="LINALOOL DEHYDRATASE_ISOMERASE DOMAIN-CONTAINING PROTEIN"/>
    <property type="match status" value="1"/>
</dbReference>
<feature type="binding site" evidence="2">
    <location>
        <position position="85"/>
    </location>
    <ligand>
        <name>Cu cation</name>
        <dbReference type="ChEBI" id="CHEBI:23378"/>
    </ligand>
</feature>
<dbReference type="OrthoDB" id="27579at2157"/>
<evidence type="ECO:0000256" key="1">
    <source>
        <dbReference type="ARBA" id="ARBA00010996"/>
    </source>
</evidence>
<dbReference type="CDD" id="cd02968">
    <property type="entry name" value="SCO"/>
    <property type="match status" value="1"/>
</dbReference>
<accession>G7VAH6</accession>
<feature type="binding site" evidence="2">
    <location>
        <position position="161"/>
    </location>
    <ligand>
        <name>Cu cation</name>
        <dbReference type="ChEBI" id="CHEBI:23378"/>
    </ligand>
</feature>
<dbReference type="GeneID" id="11595031"/>
<dbReference type="GO" id="GO:0046872">
    <property type="term" value="F:metal ion binding"/>
    <property type="evidence" value="ECO:0007669"/>
    <property type="project" value="UniProtKB-KW"/>
</dbReference>
<keyword evidence="3" id="KW-1015">Disulfide bond</keyword>
<keyword evidence="2" id="KW-0479">Metal-binding</keyword>
<reference evidence="4 5" key="1">
    <citation type="journal article" date="2012" name="J. Bacteriol.">
        <title>Complete genome sequence of strain 1860, a crenarchaeon of the genus pyrobaculum able to grow with various electron acceptors.</title>
        <authorList>
            <person name="Mardanov A.V."/>
            <person name="Gumerov V.M."/>
            <person name="Slobodkina G.B."/>
            <person name="Beletsky A.V."/>
            <person name="Bonch-Osmolovskaya E.A."/>
            <person name="Ravin N.V."/>
            <person name="Skryabin K.G."/>
        </authorList>
    </citation>
    <scope>NUCLEOTIDE SEQUENCE [LARGE SCALE GENOMIC DNA]</scope>
    <source>
        <strain evidence="4 5">1860</strain>
    </source>
</reference>
<dbReference type="BioCyc" id="PSP1104324:GJSN-753-MONOMER"/>
<dbReference type="SUPFAM" id="SSF52833">
    <property type="entry name" value="Thioredoxin-like"/>
    <property type="match status" value="1"/>
</dbReference>
<dbReference type="RefSeq" id="WP_014288043.1">
    <property type="nucleotide sequence ID" value="NC_016645.1"/>
</dbReference>
<dbReference type="PANTHER" id="PTHR12151">
    <property type="entry name" value="ELECTRON TRANSPORT PROTIN SCO1/SENC FAMILY MEMBER"/>
    <property type="match status" value="1"/>
</dbReference>
<feature type="binding site" evidence="2">
    <location>
        <position position="81"/>
    </location>
    <ligand>
        <name>Cu cation</name>
        <dbReference type="ChEBI" id="CHEBI:23378"/>
    </ligand>
</feature>
<evidence type="ECO:0000313" key="5">
    <source>
        <dbReference type="Proteomes" id="UP000005867"/>
    </source>
</evidence>
<protein>
    <submittedName>
        <fullName evidence="4">Sco1-like protein</fullName>
    </submittedName>
</protein>
<dbReference type="Gene3D" id="3.40.30.10">
    <property type="entry name" value="Glutaredoxin"/>
    <property type="match status" value="1"/>
</dbReference>
<dbReference type="HOGENOM" id="CLU_116135_0_0_2"/>
<dbReference type="STRING" id="1104324.P186_0769"/>
<feature type="disulfide bond" description="Redox-active" evidence="3">
    <location>
        <begin position="81"/>
        <end position="85"/>
    </location>
</feature>
<evidence type="ECO:0000256" key="2">
    <source>
        <dbReference type="PIRSR" id="PIRSR603782-1"/>
    </source>
</evidence>
<comment type="similarity">
    <text evidence="1">Belongs to the SCO1/2 family.</text>
</comment>
<keyword evidence="5" id="KW-1185">Reference proteome</keyword>
<dbReference type="eggNOG" id="arCOG00313">
    <property type="taxonomic scope" value="Archaea"/>
</dbReference>
<dbReference type="AlphaFoldDB" id="G7VAH6"/>
<dbReference type="InterPro" id="IPR003782">
    <property type="entry name" value="SCO1/SenC"/>
</dbReference>
<name>G7VAH6_9CREN</name>
<dbReference type="Proteomes" id="UP000005867">
    <property type="component" value="Chromosome"/>
</dbReference>
<organism evidence="4 5">
    <name type="scientific">Pyrobaculum ferrireducens</name>
    <dbReference type="NCBI Taxonomy" id="1104324"/>
    <lineage>
        <taxon>Archaea</taxon>
        <taxon>Thermoproteota</taxon>
        <taxon>Thermoprotei</taxon>
        <taxon>Thermoproteales</taxon>
        <taxon>Thermoproteaceae</taxon>
        <taxon>Pyrobaculum</taxon>
    </lineage>
</organism>